<feature type="region of interest" description="Disordered" evidence="1">
    <location>
        <begin position="1"/>
        <end position="29"/>
    </location>
</feature>
<dbReference type="Proteomes" id="UP001603857">
    <property type="component" value="Unassembled WGS sequence"/>
</dbReference>
<keyword evidence="3" id="KW-1185">Reference proteome</keyword>
<dbReference type="EMBL" id="JBGMDY010000008">
    <property type="protein sequence ID" value="KAL2324734.1"/>
    <property type="molecule type" value="Genomic_DNA"/>
</dbReference>
<dbReference type="AlphaFoldDB" id="A0ABD1LMI1"/>
<protein>
    <submittedName>
        <fullName evidence="2">Uncharacterized protein</fullName>
    </submittedName>
</protein>
<accession>A0ABD1LMI1</accession>
<reference evidence="2 3" key="1">
    <citation type="submission" date="2024-08" db="EMBL/GenBank/DDBJ databases">
        <title>Insights into the chromosomal genome structure of Flemingia macrophylla.</title>
        <authorList>
            <person name="Ding Y."/>
            <person name="Zhao Y."/>
            <person name="Bi W."/>
            <person name="Wu M."/>
            <person name="Zhao G."/>
            <person name="Gong Y."/>
            <person name="Li W."/>
            <person name="Zhang P."/>
        </authorList>
    </citation>
    <scope>NUCLEOTIDE SEQUENCE [LARGE SCALE GENOMIC DNA]</scope>
    <source>
        <strain evidence="2">DYQJB</strain>
        <tissue evidence="2">Leaf</tissue>
    </source>
</reference>
<gene>
    <name evidence="2" type="ORF">Fmac_023792</name>
</gene>
<feature type="compositionally biased region" description="Low complexity" evidence="1">
    <location>
        <begin position="17"/>
        <end position="29"/>
    </location>
</feature>
<evidence type="ECO:0000313" key="2">
    <source>
        <dbReference type="EMBL" id="KAL2324734.1"/>
    </source>
</evidence>
<proteinExistence type="predicted"/>
<evidence type="ECO:0000256" key="1">
    <source>
        <dbReference type="SAM" id="MobiDB-lite"/>
    </source>
</evidence>
<name>A0ABD1LMI1_9FABA</name>
<comment type="caution">
    <text evidence="2">The sequence shown here is derived from an EMBL/GenBank/DDBJ whole genome shotgun (WGS) entry which is preliminary data.</text>
</comment>
<evidence type="ECO:0000313" key="3">
    <source>
        <dbReference type="Proteomes" id="UP001603857"/>
    </source>
</evidence>
<organism evidence="2 3">
    <name type="scientific">Flemingia macrophylla</name>
    <dbReference type="NCBI Taxonomy" id="520843"/>
    <lineage>
        <taxon>Eukaryota</taxon>
        <taxon>Viridiplantae</taxon>
        <taxon>Streptophyta</taxon>
        <taxon>Embryophyta</taxon>
        <taxon>Tracheophyta</taxon>
        <taxon>Spermatophyta</taxon>
        <taxon>Magnoliopsida</taxon>
        <taxon>eudicotyledons</taxon>
        <taxon>Gunneridae</taxon>
        <taxon>Pentapetalae</taxon>
        <taxon>rosids</taxon>
        <taxon>fabids</taxon>
        <taxon>Fabales</taxon>
        <taxon>Fabaceae</taxon>
        <taxon>Papilionoideae</taxon>
        <taxon>50 kb inversion clade</taxon>
        <taxon>NPAAA clade</taxon>
        <taxon>indigoferoid/millettioid clade</taxon>
        <taxon>Phaseoleae</taxon>
        <taxon>Flemingia</taxon>
    </lineage>
</organism>
<sequence>MIRPSLESPLPNHRAKSSSSISSSPRAIASPNLLASLPDERNEASEKNEPTAYLNHHRLHVIGASNIGLLSVIKDCPTLQYLKLYRCTDSVLRDIATFRNLQIFKLVGHVIIFFLPSLNCRNSVLNLLRGSCLLVILCDIRIPHACFFYF</sequence>